<dbReference type="EC" id="3.1.1.24" evidence="2"/>
<dbReference type="PRINTS" id="PR00111">
    <property type="entry name" value="ABHYDROLASE"/>
</dbReference>
<evidence type="ECO:0000313" key="2">
    <source>
        <dbReference type="EMBL" id="SON48166.1"/>
    </source>
</evidence>
<proteinExistence type="predicted"/>
<dbReference type="PANTHER" id="PTHR43798">
    <property type="entry name" value="MONOACYLGLYCEROL LIPASE"/>
    <property type="match status" value="1"/>
</dbReference>
<accession>A0A2N8Z8F8</accession>
<dbReference type="PRINTS" id="PR00412">
    <property type="entry name" value="EPOXHYDRLASE"/>
</dbReference>
<dbReference type="AlphaFoldDB" id="A0A2N8Z8F8"/>
<gene>
    <name evidence="2" type="ORF">VTAP4600_A0187</name>
</gene>
<keyword evidence="3" id="KW-1185">Reference proteome</keyword>
<dbReference type="SUPFAM" id="SSF53474">
    <property type="entry name" value="alpha/beta-Hydrolases"/>
    <property type="match status" value="1"/>
</dbReference>
<dbReference type="InterPro" id="IPR029058">
    <property type="entry name" value="AB_hydrolase_fold"/>
</dbReference>
<dbReference type="KEGG" id="vta:A0187"/>
<dbReference type="Pfam" id="PF00561">
    <property type="entry name" value="Abhydrolase_1"/>
    <property type="match status" value="1"/>
</dbReference>
<dbReference type="Gene3D" id="3.40.50.1820">
    <property type="entry name" value="alpha/beta hydrolase"/>
    <property type="match status" value="1"/>
</dbReference>
<evidence type="ECO:0000313" key="3">
    <source>
        <dbReference type="Proteomes" id="UP000235828"/>
    </source>
</evidence>
<reference evidence="2 3" key="1">
    <citation type="submission" date="2017-10" db="EMBL/GenBank/DDBJ databases">
        <authorList>
            <person name="Banno H."/>
            <person name="Chua N.-H."/>
        </authorList>
    </citation>
    <scope>NUCLEOTIDE SEQUENCE [LARGE SCALE GENOMIC DNA]</scope>
    <source>
        <strain evidence="2">Vibrio tapetis CECT4600</strain>
    </source>
</reference>
<evidence type="ECO:0000259" key="1">
    <source>
        <dbReference type="Pfam" id="PF00561"/>
    </source>
</evidence>
<name>A0A2N8Z8F8_9VIBR</name>
<sequence length="271" mass="30042">MAIFSRHNHNMHYLDVGKGPVLLFGHSYLWNSKMWAPQIEALSQNYRCIVPDLWAHGESEALPKQTTNLQDYAADLLALMDHLEVEHFNIVGLSVGGMWGTELAMLAPQRVKSLVIMDTFIGLEPEITHQRYFAMLDGITAAKSVPAPIVEAVAPLFFANDAKQDNPELVQGFESYLASLKGQAAVDVARVGRIVFGRRDQFEEIENLALPVLIMVGDQDKPRPVFESYLMQDAITGSELVVIPNAGHISNLEQPAFVTEKLTAFLEANAI</sequence>
<keyword evidence="2" id="KW-0378">Hydrolase</keyword>
<dbReference type="OrthoDB" id="9779853at2"/>
<protein>
    <submittedName>
        <fullName evidence="2">Putative Beta-ketoadipate enol-lactone hydrolase</fullName>
        <ecNumber evidence="2">3.1.1.24</ecNumber>
    </submittedName>
</protein>
<organism evidence="2 3">
    <name type="scientific">Vibrio tapetis subsp. tapetis</name>
    <dbReference type="NCBI Taxonomy" id="1671868"/>
    <lineage>
        <taxon>Bacteria</taxon>
        <taxon>Pseudomonadati</taxon>
        <taxon>Pseudomonadota</taxon>
        <taxon>Gammaproteobacteria</taxon>
        <taxon>Vibrionales</taxon>
        <taxon>Vibrionaceae</taxon>
        <taxon>Vibrio</taxon>
    </lineage>
</organism>
<dbReference type="Proteomes" id="UP000235828">
    <property type="component" value="Chromosome A"/>
</dbReference>
<dbReference type="GO" id="GO:0047570">
    <property type="term" value="F:3-oxoadipate enol-lactonase activity"/>
    <property type="evidence" value="ECO:0007669"/>
    <property type="project" value="UniProtKB-EC"/>
</dbReference>
<dbReference type="InterPro" id="IPR000639">
    <property type="entry name" value="Epox_hydrolase-like"/>
</dbReference>
<feature type="domain" description="AB hydrolase-1" evidence="1">
    <location>
        <begin position="20"/>
        <end position="254"/>
    </location>
</feature>
<dbReference type="PANTHER" id="PTHR43798:SF29">
    <property type="entry name" value="AB HYDROLASE-1 DOMAIN-CONTAINING PROTEIN"/>
    <property type="match status" value="1"/>
</dbReference>
<dbReference type="RefSeq" id="WP_102521082.1">
    <property type="nucleotide sequence ID" value="NZ_LT960611.1"/>
</dbReference>
<dbReference type="InterPro" id="IPR000073">
    <property type="entry name" value="AB_hydrolase_1"/>
</dbReference>
<dbReference type="InterPro" id="IPR050266">
    <property type="entry name" value="AB_hydrolase_sf"/>
</dbReference>
<dbReference type="EMBL" id="LT960611">
    <property type="protein sequence ID" value="SON48166.1"/>
    <property type="molecule type" value="Genomic_DNA"/>
</dbReference>